<feature type="transmembrane region" description="Helical" evidence="1">
    <location>
        <begin position="20"/>
        <end position="41"/>
    </location>
</feature>
<keyword evidence="1" id="KW-0812">Transmembrane</keyword>
<proteinExistence type="predicted"/>
<name>A0A7G9Y8C6_9EURY</name>
<gene>
    <name evidence="2" type="ORF">CAMBNMFJ_00006</name>
</gene>
<evidence type="ECO:0000313" key="2">
    <source>
        <dbReference type="EMBL" id="QNO44260.1"/>
    </source>
</evidence>
<dbReference type="EMBL" id="MT630942">
    <property type="protein sequence ID" value="QNO44260.1"/>
    <property type="molecule type" value="Genomic_DNA"/>
</dbReference>
<accession>A0A7G9Y8C6</accession>
<keyword evidence="1" id="KW-1133">Transmembrane helix</keyword>
<protein>
    <submittedName>
        <fullName evidence="2">Uncharacterized protein</fullName>
    </submittedName>
</protein>
<sequence length="58" mass="6242">MTAAVTIAPLIPTSEKVKPYILPAVLLVLLVLVAAGVRYYLTNFAGNRNTPRTDGQDD</sequence>
<dbReference type="AlphaFoldDB" id="A0A7G9Y8C6"/>
<evidence type="ECO:0000256" key="1">
    <source>
        <dbReference type="SAM" id="Phobius"/>
    </source>
</evidence>
<reference evidence="2" key="1">
    <citation type="submission" date="2020-06" db="EMBL/GenBank/DDBJ databases">
        <title>Unique genomic features of the anaerobic methanotrophic archaea.</title>
        <authorList>
            <person name="Chadwick G.L."/>
            <person name="Skennerton C.T."/>
            <person name="Laso-Perez R."/>
            <person name="Leu A.O."/>
            <person name="Speth D.R."/>
            <person name="Yu H."/>
            <person name="Morgan-Lang C."/>
            <person name="Hatzenpichler R."/>
            <person name="Goudeau D."/>
            <person name="Malmstrom R."/>
            <person name="Brazelton W.J."/>
            <person name="Woyke T."/>
            <person name="Hallam S.J."/>
            <person name="Tyson G.W."/>
            <person name="Wegener G."/>
            <person name="Boetius A."/>
            <person name="Orphan V."/>
        </authorList>
    </citation>
    <scope>NUCLEOTIDE SEQUENCE</scope>
</reference>
<organism evidence="2">
    <name type="scientific">Candidatus Methanogaster sp. ANME-2c ERB4</name>
    <dbReference type="NCBI Taxonomy" id="2759911"/>
    <lineage>
        <taxon>Archaea</taxon>
        <taxon>Methanobacteriati</taxon>
        <taxon>Methanobacteriota</taxon>
        <taxon>Stenosarchaea group</taxon>
        <taxon>Methanomicrobia</taxon>
        <taxon>Methanosarcinales</taxon>
        <taxon>ANME-2 cluster</taxon>
        <taxon>Candidatus Methanogasteraceae</taxon>
        <taxon>Candidatus Methanogaster</taxon>
    </lineage>
</organism>
<keyword evidence="1" id="KW-0472">Membrane</keyword>